<proteinExistence type="predicted"/>
<dbReference type="SUPFAM" id="SSF54236">
    <property type="entry name" value="Ubiquitin-like"/>
    <property type="match status" value="1"/>
</dbReference>
<dbReference type="CDD" id="cd17039">
    <property type="entry name" value="Ubl_ubiquitin_like"/>
    <property type="match status" value="1"/>
</dbReference>
<feature type="repeat" description="ANK" evidence="3">
    <location>
        <begin position="107"/>
        <end position="139"/>
    </location>
</feature>
<feature type="repeat" description="ANK" evidence="3">
    <location>
        <begin position="174"/>
        <end position="206"/>
    </location>
</feature>
<dbReference type="Proteomes" id="UP000601435">
    <property type="component" value="Unassembled WGS sequence"/>
</dbReference>
<evidence type="ECO:0000313" key="5">
    <source>
        <dbReference type="Proteomes" id="UP000601435"/>
    </source>
</evidence>
<keyword evidence="5" id="KW-1185">Reference proteome</keyword>
<protein>
    <submittedName>
        <fullName evidence="4">ANKRD50 protein</fullName>
    </submittedName>
</protein>
<sequence>MRVWKLSGEELVVDNIGDMIKVIELKRHIYEVSGYSRFRQRLLHGCIVLHDNANLNGLGDVQLEFLPLVAPTEMQIAMLTHAALDGDVSQVEKLLQHPVNPTLPDRFGMTALDWASSAGDVDMARVLLEAANDKDLSESGCTTALGYASYHGHGSLAALLVDAKARIEGSCSVDGRRALHWAAIGGQPDVVRLLLRSRANPNSTAADGTAPVHRAAYYGYSIVVRLLLKAAAIPSLMDNYAETPIHKASCRGHSDIVQLLLTAEASRCLGVDLAGFFGSAAWDATFRAGRLDVVLLLHASRSSVVCFPRSLLVEVTRFLLEFGPCREFVLHSACRAGHGDIIEVLLHSGAGVDINAGDDDGMTALHHAAFYGHVGIVDLLLEARANPNLVMSVLDSPEMSAVDLASFGVAVLSAEECRCGP</sequence>
<feature type="repeat" description="ANK" evidence="3">
    <location>
        <begin position="360"/>
        <end position="392"/>
    </location>
</feature>
<name>A0A813C7P8_9DINO</name>
<dbReference type="PROSITE" id="PS50297">
    <property type="entry name" value="ANK_REP_REGION"/>
    <property type="match status" value="4"/>
</dbReference>
<dbReference type="SMART" id="SM00248">
    <property type="entry name" value="ANK"/>
    <property type="match status" value="8"/>
</dbReference>
<dbReference type="InterPro" id="IPR029071">
    <property type="entry name" value="Ubiquitin-like_domsf"/>
</dbReference>
<keyword evidence="2 3" id="KW-0040">ANK repeat</keyword>
<dbReference type="SUPFAM" id="SSF48403">
    <property type="entry name" value="Ankyrin repeat"/>
    <property type="match status" value="1"/>
</dbReference>
<dbReference type="InterPro" id="IPR002110">
    <property type="entry name" value="Ankyrin_rpt"/>
</dbReference>
<feature type="non-terminal residue" evidence="4">
    <location>
        <position position="421"/>
    </location>
</feature>
<evidence type="ECO:0000256" key="1">
    <source>
        <dbReference type="ARBA" id="ARBA00022737"/>
    </source>
</evidence>
<gene>
    <name evidence="4" type="primary">ANKRD50</name>
    <name evidence="4" type="ORF">SNEC2469_LOCUS33882</name>
</gene>
<evidence type="ECO:0000256" key="3">
    <source>
        <dbReference type="PROSITE-ProRule" id="PRU00023"/>
    </source>
</evidence>
<dbReference type="PANTHER" id="PTHR24198">
    <property type="entry name" value="ANKYRIN REPEAT AND PROTEIN KINASE DOMAIN-CONTAINING PROTEIN"/>
    <property type="match status" value="1"/>
</dbReference>
<dbReference type="InterPro" id="IPR036770">
    <property type="entry name" value="Ankyrin_rpt-contain_sf"/>
</dbReference>
<feature type="repeat" description="ANK" evidence="3">
    <location>
        <begin position="240"/>
        <end position="266"/>
    </location>
</feature>
<dbReference type="PANTHER" id="PTHR24198:SF194">
    <property type="entry name" value="INVERSIN-A"/>
    <property type="match status" value="1"/>
</dbReference>
<evidence type="ECO:0000313" key="4">
    <source>
        <dbReference type="EMBL" id="CAE7940413.1"/>
    </source>
</evidence>
<dbReference type="PROSITE" id="PS50088">
    <property type="entry name" value="ANK_REPEAT"/>
    <property type="match status" value="6"/>
</dbReference>
<dbReference type="Gene3D" id="1.25.40.20">
    <property type="entry name" value="Ankyrin repeat-containing domain"/>
    <property type="match status" value="3"/>
</dbReference>
<organism evidence="4 5">
    <name type="scientific">Symbiodinium necroappetens</name>
    <dbReference type="NCBI Taxonomy" id="1628268"/>
    <lineage>
        <taxon>Eukaryota</taxon>
        <taxon>Sar</taxon>
        <taxon>Alveolata</taxon>
        <taxon>Dinophyceae</taxon>
        <taxon>Suessiales</taxon>
        <taxon>Symbiodiniaceae</taxon>
        <taxon>Symbiodinium</taxon>
    </lineage>
</organism>
<dbReference type="EMBL" id="CAJNJA010091252">
    <property type="protein sequence ID" value="CAE7940413.1"/>
    <property type="molecule type" value="Genomic_DNA"/>
</dbReference>
<feature type="repeat" description="ANK" evidence="3">
    <location>
        <begin position="330"/>
        <end position="357"/>
    </location>
</feature>
<reference evidence="4" key="1">
    <citation type="submission" date="2021-02" db="EMBL/GenBank/DDBJ databases">
        <authorList>
            <person name="Dougan E. K."/>
            <person name="Rhodes N."/>
            <person name="Thang M."/>
            <person name="Chan C."/>
        </authorList>
    </citation>
    <scope>NUCLEOTIDE SEQUENCE</scope>
</reference>
<dbReference type="OrthoDB" id="539213at2759"/>
<dbReference type="Pfam" id="PF12796">
    <property type="entry name" value="Ank_2"/>
    <property type="match status" value="3"/>
</dbReference>
<evidence type="ECO:0000256" key="2">
    <source>
        <dbReference type="ARBA" id="ARBA00023043"/>
    </source>
</evidence>
<dbReference type="AlphaFoldDB" id="A0A813C7P8"/>
<accession>A0A813C7P8</accession>
<comment type="caution">
    <text evidence="4">The sequence shown here is derived from an EMBL/GenBank/DDBJ whole genome shotgun (WGS) entry which is preliminary data.</text>
</comment>
<keyword evidence="1" id="KW-0677">Repeat</keyword>
<feature type="repeat" description="ANK" evidence="3">
    <location>
        <begin position="207"/>
        <end position="239"/>
    </location>
</feature>